<dbReference type="EMBL" id="KK104236">
    <property type="protein sequence ID" value="KIY94219.1"/>
    <property type="molecule type" value="Genomic_DNA"/>
</dbReference>
<name>A0A0D2LRC9_9CHLO</name>
<evidence type="ECO:0000313" key="2">
    <source>
        <dbReference type="EMBL" id="KIY94219.1"/>
    </source>
</evidence>
<dbReference type="KEGG" id="mng:MNEG_13742"/>
<accession>A0A0D2LRC9</accession>
<sequence>MVEPCPCSRRGGRRRARPAGAALLTVALRAAGSGAAPWVLRAELLGRAPATLSGAGHGIPNNRILSSSTTTTASWTATIIARICSRRRLQPARPQLRLTAPPLSPWLWATPPLGRQALAKTIRLPSCLWGEDSPLLPQLLSSAPPPPPPPLPPLMWAARAPLLLLPPPPQQQRPDALGLLRSALALRLLGILSQQQRMSAAQPAPARARPRASAVLHRPRPLGLCGAACAPEPAAAAEPAALAVQEDDTAAETTTALDDISSSDIQRRDVFADSALCHCEQAGACHLPTSGAAESVAAADGAADEVFVFQKWGDSLDWALDPSSDDDDDDDDEVAYDGQERRDDVRAAGQQQRQRQLLLQQQPAAARSAAAAAEEQARLQRQEEEQWRESEYGRLCLRHEGRGPGQSPREAPFKDWARPGPSRLSFGRRAWSSSDGGSDSGSSGGSDARQGDGTCSGSGGGDERDRAGSRGSSSCGDSDDAASGV</sequence>
<protein>
    <submittedName>
        <fullName evidence="2">Uncharacterized protein</fullName>
    </submittedName>
</protein>
<feature type="compositionally biased region" description="Basic and acidic residues" evidence="1">
    <location>
        <begin position="375"/>
        <end position="402"/>
    </location>
</feature>
<evidence type="ECO:0000313" key="3">
    <source>
        <dbReference type="Proteomes" id="UP000054498"/>
    </source>
</evidence>
<dbReference type="GeneID" id="25731235"/>
<evidence type="ECO:0000256" key="1">
    <source>
        <dbReference type="SAM" id="MobiDB-lite"/>
    </source>
</evidence>
<feature type="compositionally biased region" description="Low complexity" evidence="1">
    <location>
        <begin position="347"/>
        <end position="374"/>
    </location>
</feature>
<feature type="region of interest" description="Disordered" evidence="1">
    <location>
        <begin position="319"/>
        <end position="485"/>
    </location>
</feature>
<keyword evidence="3" id="KW-1185">Reference proteome</keyword>
<organism evidence="2 3">
    <name type="scientific">Monoraphidium neglectum</name>
    <dbReference type="NCBI Taxonomy" id="145388"/>
    <lineage>
        <taxon>Eukaryota</taxon>
        <taxon>Viridiplantae</taxon>
        <taxon>Chlorophyta</taxon>
        <taxon>core chlorophytes</taxon>
        <taxon>Chlorophyceae</taxon>
        <taxon>CS clade</taxon>
        <taxon>Sphaeropleales</taxon>
        <taxon>Selenastraceae</taxon>
        <taxon>Monoraphidium</taxon>
    </lineage>
</organism>
<dbReference type="RefSeq" id="XP_013893239.1">
    <property type="nucleotide sequence ID" value="XM_014037785.1"/>
</dbReference>
<dbReference type="Proteomes" id="UP000054498">
    <property type="component" value="Unassembled WGS sequence"/>
</dbReference>
<feature type="compositionally biased region" description="Low complexity" evidence="1">
    <location>
        <begin position="469"/>
        <end position="485"/>
    </location>
</feature>
<proteinExistence type="predicted"/>
<feature type="compositionally biased region" description="Acidic residues" evidence="1">
    <location>
        <begin position="323"/>
        <end position="335"/>
    </location>
</feature>
<reference evidence="2 3" key="1">
    <citation type="journal article" date="2013" name="BMC Genomics">
        <title>Reconstruction of the lipid metabolism for the microalga Monoraphidium neglectum from its genome sequence reveals characteristics suitable for biofuel production.</title>
        <authorList>
            <person name="Bogen C."/>
            <person name="Al-Dilaimi A."/>
            <person name="Albersmeier A."/>
            <person name="Wichmann J."/>
            <person name="Grundmann M."/>
            <person name="Rupp O."/>
            <person name="Lauersen K.J."/>
            <person name="Blifernez-Klassen O."/>
            <person name="Kalinowski J."/>
            <person name="Goesmann A."/>
            <person name="Mussgnug J.H."/>
            <person name="Kruse O."/>
        </authorList>
    </citation>
    <scope>NUCLEOTIDE SEQUENCE [LARGE SCALE GENOMIC DNA]</scope>
    <source>
        <strain evidence="2 3">SAG 48.87</strain>
    </source>
</reference>
<gene>
    <name evidence="2" type="ORF">MNEG_13742</name>
</gene>
<dbReference type="AlphaFoldDB" id="A0A0D2LRC9"/>